<dbReference type="OrthoDB" id="188276at2759"/>
<feature type="domain" description="MnmE helical" evidence="10">
    <location>
        <begin position="170"/>
        <end position="509"/>
    </location>
</feature>
<dbReference type="GO" id="GO:0005525">
    <property type="term" value="F:GTP binding"/>
    <property type="evidence" value="ECO:0007669"/>
    <property type="project" value="UniProtKB-KW"/>
</dbReference>
<dbReference type="Pfam" id="PF12631">
    <property type="entry name" value="MnmE_helical"/>
    <property type="match status" value="1"/>
</dbReference>
<sequence>YYKAKKYILHVGVGLSMINIFDFVAITMNAKFYRLRVGTVAITYTRLKSTIYALSSGLGKCGVAVIRVSGPCASDAVLNMTHLKHLPKSRKACLNKIIDPTTKEQLDNGLLLWFPGPKSFTGEDCCEFQVHGGRAVVISVLNGLSKLSNFRPADPGEFTKRSFYNNKMDLTEVEGLADLIEADTEFQRKQALMQLEGALRQLYSSWRQYLLEASYVEAYIDFSETDNIEDLVLENVKENLEILAKEIEMHLMDNRSGELLRDGVKVAIIGAPNTGKSSLLNSLCNREAAIVTDLPGTTRDPIQVPLDVFGYSVLLIDTAGIRSQTVNLIEDLGIKKSKVQAQSADMVILMIDAQYLLDVDNIDLWLQKYIENLKVQCDNCLVYVNKIDIISDNQVVRLKKISQNSNWTVCFGSCKVNDGLTDMMKAFENYLQKLCGNPNYEHPRCTQARHRYCLLKVLSNVQMYLEISKSVENIDVAAQHLRKATLNVGKITGHVSTEEMLNVIFSKFCIGK</sequence>
<evidence type="ECO:0000256" key="2">
    <source>
        <dbReference type="ARBA" id="ARBA00011043"/>
    </source>
</evidence>
<dbReference type="NCBIfam" id="NF003661">
    <property type="entry name" value="PRK05291.1-3"/>
    <property type="match status" value="1"/>
</dbReference>
<dbReference type="EMBL" id="VUJU01005740">
    <property type="protein sequence ID" value="KAF0750390.1"/>
    <property type="molecule type" value="Genomic_DNA"/>
</dbReference>
<dbReference type="InterPro" id="IPR027266">
    <property type="entry name" value="TrmE/GcvT-like"/>
</dbReference>
<comment type="subcellular location">
    <subcellularLocation>
        <location evidence="1">Mitochondrion</location>
    </subcellularLocation>
</comment>
<gene>
    <name evidence="11" type="ORF">FWK35_00021715</name>
</gene>
<evidence type="ECO:0000313" key="12">
    <source>
        <dbReference type="Proteomes" id="UP000478052"/>
    </source>
</evidence>
<dbReference type="GO" id="GO:0005739">
    <property type="term" value="C:mitochondrion"/>
    <property type="evidence" value="ECO:0007669"/>
    <property type="project" value="UniProtKB-SubCell"/>
</dbReference>
<dbReference type="Gene3D" id="3.30.1360.120">
    <property type="entry name" value="Probable tRNA modification gtpase trme, domain 1"/>
    <property type="match status" value="1"/>
</dbReference>
<evidence type="ECO:0000259" key="9">
    <source>
        <dbReference type="Pfam" id="PF10396"/>
    </source>
</evidence>
<organism evidence="11 12">
    <name type="scientific">Aphis craccivora</name>
    <name type="common">Cowpea aphid</name>
    <dbReference type="NCBI Taxonomy" id="307492"/>
    <lineage>
        <taxon>Eukaryota</taxon>
        <taxon>Metazoa</taxon>
        <taxon>Ecdysozoa</taxon>
        <taxon>Arthropoda</taxon>
        <taxon>Hexapoda</taxon>
        <taxon>Insecta</taxon>
        <taxon>Pterygota</taxon>
        <taxon>Neoptera</taxon>
        <taxon>Paraneoptera</taxon>
        <taxon>Hemiptera</taxon>
        <taxon>Sternorrhyncha</taxon>
        <taxon>Aphidomorpha</taxon>
        <taxon>Aphidoidea</taxon>
        <taxon>Aphididae</taxon>
        <taxon>Aphidini</taxon>
        <taxon>Aphis</taxon>
        <taxon>Aphis</taxon>
    </lineage>
</organism>
<evidence type="ECO:0000256" key="1">
    <source>
        <dbReference type="ARBA" id="ARBA00004173"/>
    </source>
</evidence>
<reference evidence="11 12" key="1">
    <citation type="submission" date="2019-08" db="EMBL/GenBank/DDBJ databases">
        <title>Whole genome of Aphis craccivora.</title>
        <authorList>
            <person name="Voronova N.V."/>
            <person name="Shulinski R.S."/>
            <person name="Bandarenka Y.V."/>
            <person name="Zhorov D.G."/>
            <person name="Warner D."/>
        </authorList>
    </citation>
    <scope>NUCLEOTIDE SEQUENCE [LARGE SCALE GENOMIC DNA]</scope>
    <source>
        <strain evidence="11">180601</strain>
        <tissue evidence="11">Whole Body</tissue>
    </source>
</reference>
<dbReference type="InterPro" id="IPR025867">
    <property type="entry name" value="MnmE_helical"/>
</dbReference>
<keyword evidence="7" id="KW-1133">Transmembrane helix</keyword>
<dbReference type="HAMAP" id="MF_00379">
    <property type="entry name" value="GTPase_MnmE"/>
    <property type="match status" value="1"/>
</dbReference>
<dbReference type="Proteomes" id="UP000478052">
    <property type="component" value="Unassembled WGS sequence"/>
</dbReference>
<dbReference type="Pfam" id="PF01926">
    <property type="entry name" value="MMR_HSR1"/>
    <property type="match status" value="1"/>
</dbReference>
<dbReference type="CDD" id="cd14858">
    <property type="entry name" value="TrmE_N"/>
    <property type="match status" value="1"/>
</dbReference>
<keyword evidence="4 6" id="KW-0547">Nucleotide-binding</keyword>
<keyword evidence="3 6" id="KW-0819">tRNA processing</keyword>
<keyword evidence="5 6" id="KW-0342">GTP-binding</keyword>
<keyword evidence="12" id="KW-1185">Reference proteome</keyword>
<dbReference type="NCBIfam" id="TIGR00450">
    <property type="entry name" value="mnmE_trmE_thdF"/>
    <property type="match status" value="1"/>
</dbReference>
<evidence type="ECO:0000259" key="8">
    <source>
        <dbReference type="Pfam" id="PF01926"/>
    </source>
</evidence>
<dbReference type="GO" id="GO:0003924">
    <property type="term" value="F:GTPase activity"/>
    <property type="evidence" value="ECO:0007669"/>
    <property type="project" value="InterPro"/>
</dbReference>
<dbReference type="Gene3D" id="1.20.120.430">
    <property type="entry name" value="tRNA modification GTPase MnmE domain 2"/>
    <property type="match status" value="1"/>
</dbReference>
<dbReference type="PANTHER" id="PTHR42714:SF2">
    <property type="entry name" value="TRNA MODIFICATION GTPASE GTPBP3, MITOCHONDRIAL"/>
    <property type="match status" value="1"/>
</dbReference>
<feature type="non-terminal residue" evidence="11">
    <location>
        <position position="1"/>
    </location>
</feature>
<dbReference type="FunFam" id="3.30.1360.120:FF:000007">
    <property type="entry name" value="tRNA modification GTPase GTPBP3, mitochondrial"/>
    <property type="match status" value="1"/>
</dbReference>
<dbReference type="InterPro" id="IPR027417">
    <property type="entry name" value="P-loop_NTPase"/>
</dbReference>
<dbReference type="InterPro" id="IPR004520">
    <property type="entry name" value="GTPase_MnmE"/>
</dbReference>
<evidence type="ECO:0000256" key="5">
    <source>
        <dbReference type="ARBA" id="ARBA00023134"/>
    </source>
</evidence>
<comment type="caution">
    <text evidence="11">The sequence shown here is derived from an EMBL/GenBank/DDBJ whole genome shotgun (WGS) entry which is preliminary data.</text>
</comment>
<dbReference type="SUPFAM" id="SSF52540">
    <property type="entry name" value="P-loop containing nucleoside triphosphate hydrolases"/>
    <property type="match status" value="1"/>
</dbReference>
<evidence type="ECO:0000259" key="10">
    <source>
        <dbReference type="Pfam" id="PF12631"/>
    </source>
</evidence>
<evidence type="ECO:0000256" key="7">
    <source>
        <dbReference type="SAM" id="Phobius"/>
    </source>
</evidence>
<dbReference type="InterPro" id="IPR005225">
    <property type="entry name" value="Small_GTP-bd"/>
</dbReference>
<keyword evidence="7" id="KW-0472">Membrane</keyword>
<dbReference type="InterPro" id="IPR031168">
    <property type="entry name" value="G_TrmE"/>
</dbReference>
<evidence type="ECO:0000256" key="4">
    <source>
        <dbReference type="ARBA" id="ARBA00022741"/>
    </source>
</evidence>
<dbReference type="PANTHER" id="PTHR42714">
    <property type="entry name" value="TRNA MODIFICATION GTPASE GTPBP3"/>
    <property type="match status" value="1"/>
</dbReference>
<dbReference type="InterPro" id="IPR027368">
    <property type="entry name" value="MnmE_dom2"/>
</dbReference>
<protein>
    <submittedName>
        <fullName evidence="11">tRNA modification GTPase GTPBP3, mitochondrial</fullName>
    </submittedName>
</protein>
<evidence type="ECO:0000256" key="6">
    <source>
        <dbReference type="RuleBase" id="RU003313"/>
    </source>
</evidence>
<comment type="similarity">
    <text evidence="2 6">Belongs to the TRAFAC class TrmE-Era-EngA-EngB-Septin-like GTPase superfamily. TrmE GTPase family.</text>
</comment>
<evidence type="ECO:0000256" key="3">
    <source>
        <dbReference type="ARBA" id="ARBA00022694"/>
    </source>
</evidence>
<feature type="transmembrane region" description="Helical" evidence="7">
    <location>
        <begin position="7"/>
        <end position="26"/>
    </location>
</feature>
<keyword evidence="7" id="KW-0812">Transmembrane</keyword>
<dbReference type="NCBIfam" id="TIGR00231">
    <property type="entry name" value="small_GTP"/>
    <property type="match status" value="1"/>
</dbReference>
<dbReference type="GO" id="GO:0030488">
    <property type="term" value="P:tRNA methylation"/>
    <property type="evidence" value="ECO:0007669"/>
    <property type="project" value="TreeGrafter"/>
</dbReference>
<dbReference type="Pfam" id="PF10396">
    <property type="entry name" value="TrmE_N"/>
    <property type="match status" value="1"/>
</dbReference>
<dbReference type="InterPro" id="IPR018948">
    <property type="entry name" value="GTP-bd_TrmE_N"/>
</dbReference>
<dbReference type="InterPro" id="IPR006073">
    <property type="entry name" value="GTP-bd"/>
</dbReference>
<evidence type="ECO:0000313" key="11">
    <source>
        <dbReference type="EMBL" id="KAF0750390.1"/>
    </source>
</evidence>
<feature type="domain" description="G" evidence="8">
    <location>
        <begin position="265"/>
        <end position="386"/>
    </location>
</feature>
<dbReference type="AlphaFoldDB" id="A0A6G0Y7E9"/>
<proteinExistence type="inferred from homology"/>
<dbReference type="CDD" id="cd04164">
    <property type="entry name" value="trmE"/>
    <property type="match status" value="1"/>
</dbReference>
<dbReference type="GO" id="GO:0002098">
    <property type="term" value="P:tRNA wobble uridine modification"/>
    <property type="evidence" value="ECO:0007669"/>
    <property type="project" value="TreeGrafter"/>
</dbReference>
<name>A0A6G0Y7E9_APHCR</name>
<dbReference type="Gene3D" id="3.40.50.300">
    <property type="entry name" value="P-loop containing nucleotide triphosphate hydrolases"/>
    <property type="match status" value="1"/>
</dbReference>
<accession>A0A6G0Y7E9</accession>
<feature type="domain" description="GTP-binding protein TrmE N-terminal" evidence="9">
    <location>
        <begin position="50"/>
        <end position="167"/>
    </location>
</feature>